<reference evidence="3 4" key="1">
    <citation type="submission" date="2016-09" db="EMBL/GenBank/DDBJ databases">
        <title>Extensive genetic diversity and differential bi-allelic expression allows diatom success in the polar Southern Ocean.</title>
        <authorList>
            <consortium name="DOE Joint Genome Institute"/>
            <person name="Mock T."/>
            <person name="Otillar R.P."/>
            <person name="Strauss J."/>
            <person name="Dupont C."/>
            <person name="Frickenhaus S."/>
            <person name="Maumus F."/>
            <person name="Mcmullan M."/>
            <person name="Sanges R."/>
            <person name="Schmutz J."/>
            <person name="Toseland A."/>
            <person name="Valas R."/>
            <person name="Veluchamy A."/>
            <person name="Ward B.J."/>
            <person name="Allen A."/>
            <person name="Barry K."/>
            <person name="Falciatore A."/>
            <person name="Ferrante M."/>
            <person name="Fortunato A.E."/>
            <person name="Gloeckner G."/>
            <person name="Gruber A."/>
            <person name="Hipkin R."/>
            <person name="Janech M."/>
            <person name="Kroth P."/>
            <person name="Leese F."/>
            <person name="Lindquist E."/>
            <person name="Lyon B.R."/>
            <person name="Martin J."/>
            <person name="Mayer C."/>
            <person name="Parker M."/>
            <person name="Quesneville H."/>
            <person name="Raymond J."/>
            <person name="Uhlig C."/>
            <person name="Valentin K.U."/>
            <person name="Worden A.Z."/>
            <person name="Armbrust E.V."/>
            <person name="Bowler C."/>
            <person name="Green B."/>
            <person name="Moulton V."/>
            <person name="Van Oosterhout C."/>
            <person name="Grigoriev I."/>
        </authorList>
    </citation>
    <scope>NUCLEOTIDE SEQUENCE [LARGE SCALE GENOMIC DNA]</scope>
    <source>
        <strain evidence="3 4">CCMP1102</strain>
    </source>
</reference>
<organism evidence="3 4">
    <name type="scientific">Fragilariopsis cylindrus CCMP1102</name>
    <dbReference type="NCBI Taxonomy" id="635003"/>
    <lineage>
        <taxon>Eukaryota</taxon>
        <taxon>Sar</taxon>
        <taxon>Stramenopiles</taxon>
        <taxon>Ochrophyta</taxon>
        <taxon>Bacillariophyta</taxon>
        <taxon>Bacillariophyceae</taxon>
        <taxon>Bacillariophycidae</taxon>
        <taxon>Bacillariales</taxon>
        <taxon>Bacillariaceae</taxon>
        <taxon>Fragilariopsis</taxon>
    </lineage>
</organism>
<feature type="transmembrane region" description="Helical" evidence="2">
    <location>
        <begin position="12"/>
        <end position="30"/>
    </location>
</feature>
<name>A0A1E7ENK4_9STRA</name>
<keyword evidence="2" id="KW-0812">Transmembrane</keyword>
<accession>A0A1E7ENK4</accession>
<keyword evidence="2" id="KW-0472">Membrane</keyword>
<dbReference type="Proteomes" id="UP000095751">
    <property type="component" value="Unassembled WGS sequence"/>
</dbReference>
<feature type="coiled-coil region" evidence="1">
    <location>
        <begin position="88"/>
        <end position="115"/>
    </location>
</feature>
<keyword evidence="4" id="KW-1185">Reference proteome</keyword>
<dbReference type="EMBL" id="KV784385">
    <property type="protein sequence ID" value="OEU07542.1"/>
    <property type="molecule type" value="Genomic_DNA"/>
</dbReference>
<dbReference type="KEGG" id="fcy:FRACYDRAFT_250965"/>
<sequence length="141" mass="16135">MFLLPDNPISSPLFIAIIAILLLIAAQSFINQMLEGDQGLGAFLKDGKGYNKSGYRPATSTRIAGQQQSLILGEEVEVEEDEPQQRVYEELERLRLKLNIELEKNSSNINSYKEEDLLEATRLRKKIERLMKIYGIEYETE</sequence>
<evidence type="ECO:0000256" key="2">
    <source>
        <dbReference type="SAM" id="Phobius"/>
    </source>
</evidence>
<evidence type="ECO:0000313" key="3">
    <source>
        <dbReference type="EMBL" id="OEU07542.1"/>
    </source>
</evidence>
<keyword evidence="2" id="KW-1133">Transmembrane helix</keyword>
<evidence type="ECO:0000256" key="1">
    <source>
        <dbReference type="SAM" id="Coils"/>
    </source>
</evidence>
<gene>
    <name evidence="3" type="ORF">FRACYDRAFT_250965</name>
</gene>
<evidence type="ECO:0000313" key="4">
    <source>
        <dbReference type="Proteomes" id="UP000095751"/>
    </source>
</evidence>
<proteinExistence type="predicted"/>
<dbReference type="AlphaFoldDB" id="A0A1E7ENK4"/>
<dbReference type="OrthoDB" id="48921at2759"/>
<protein>
    <submittedName>
        <fullName evidence="3">Uncharacterized protein</fullName>
    </submittedName>
</protein>
<dbReference type="InParanoid" id="A0A1E7ENK4"/>
<keyword evidence="1" id="KW-0175">Coiled coil</keyword>